<evidence type="ECO:0000313" key="3">
    <source>
        <dbReference type="Proteomes" id="UP000001861"/>
    </source>
</evidence>
<dbReference type="Proteomes" id="UP000001861">
    <property type="component" value="Unassembled WGS sequence"/>
</dbReference>
<dbReference type="Gene3D" id="3.80.10.10">
    <property type="entry name" value="Ribonuclease Inhibitor"/>
    <property type="match status" value="1"/>
</dbReference>
<dbReference type="Pfam" id="PF00646">
    <property type="entry name" value="F-box"/>
    <property type="match status" value="1"/>
</dbReference>
<dbReference type="AlphaFoldDB" id="A8NV62"/>
<accession>A8NV62</accession>
<reference evidence="2 3" key="1">
    <citation type="journal article" date="2010" name="Proc. Natl. Acad. Sci. U.S.A.">
        <title>Insights into evolution of multicellular fungi from the assembled chromosomes of the mushroom Coprinopsis cinerea (Coprinus cinereus).</title>
        <authorList>
            <person name="Stajich J.E."/>
            <person name="Wilke S.K."/>
            <person name="Ahren D."/>
            <person name="Au C.H."/>
            <person name="Birren B.W."/>
            <person name="Borodovsky M."/>
            <person name="Burns C."/>
            <person name="Canback B."/>
            <person name="Casselton L.A."/>
            <person name="Cheng C.K."/>
            <person name="Deng J."/>
            <person name="Dietrich F.S."/>
            <person name="Fargo D.C."/>
            <person name="Farman M.L."/>
            <person name="Gathman A.C."/>
            <person name="Goldberg J."/>
            <person name="Guigo R."/>
            <person name="Hoegger P.J."/>
            <person name="Hooker J.B."/>
            <person name="Huggins A."/>
            <person name="James T.Y."/>
            <person name="Kamada T."/>
            <person name="Kilaru S."/>
            <person name="Kodira C."/>
            <person name="Kues U."/>
            <person name="Kupfer D."/>
            <person name="Kwan H.S."/>
            <person name="Lomsadze A."/>
            <person name="Li W."/>
            <person name="Lilly W.W."/>
            <person name="Ma L.J."/>
            <person name="Mackey A.J."/>
            <person name="Manning G."/>
            <person name="Martin F."/>
            <person name="Muraguchi H."/>
            <person name="Natvig D.O."/>
            <person name="Palmerini H."/>
            <person name="Ramesh M.A."/>
            <person name="Rehmeyer C.J."/>
            <person name="Roe B.A."/>
            <person name="Shenoy N."/>
            <person name="Stanke M."/>
            <person name="Ter-Hovhannisyan V."/>
            <person name="Tunlid A."/>
            <person name="Velagapudi R."/>
            <person name="Vision T.J."/>
            <person name="Zeng Q."/>
            <person name="Zolan M.E."/>
            <person name="Pukkila P.J."/>
        </authorList>
    </citation>
    <scope>NUCLEOTIDE SEQUENCE [LARGE SCALE GENOMIC DNA]</scope>
    <source>
        <strain evidence="3">Okayama-7 / 130 / ATCC MYA-4618 / FGSC 9003</strain>
    </source>
</reference>
<dbReference type="KEGG" id="cci:CC1G_06195"/>
<protein>
    <recommendedName>
        <fullName evidence="1">F-box domain-containing protein</fullName>
    </recommendedName>
</protein>
<dbReference type="InterPro" id="IPR032675">
    <property type="entry name" value="LRR_dom_sf"/>
</dbReference>
<feature type="domain" description="F-box" evidence="1">
    <location>
        <begin position="1"/>
        <end position="43"/>
    </location>
</feature>
<dbReference type="InterPro" id="IPR001810">
    <property type="entry name" value="F-box_dom"/>
</dbReference>
<gene>
    <name evidence="2" type="ORF">CC1G_06195</name>
</gene>
<evidence type="ECO:0000259" key="1">
    <source>
        <dbReference type="PROSITE" id="PS50181"/>
    </source>
</evidence>
<dbReference type="OMA" id="LYCARHA"/>
<dbReference type="SMART" id="SM00256">
    <property type="entry name" value="FBOX"/>
    <property type="match status" value="1"/>
</dbReference>
<dbReference type="VEuPathDB" id="FungiDB:CC1G_06195"/>
<dbReference type="PROSITE" id="PS50181">
    <property type="entry name" value="FBOX"/>
    <property type="match status" value="1"/>
</dbReference>
<proteinExistence type="predicted"/>
<dbReference type="InParanoid" id="A8NV62"/>
<name>A8NV62_COPC7</name>
<evidence type="ECO:0000313" key="2">
    <source>
        <dbReference type="EMBL" id="EAU85179.2"/>
    </source>
</evidence>
<dbReference type="OrthoDB" id="3039255at2759"/>
<sequence>MPELPYEIWLEVVQYLPPEKLFQIGTLNRHLRSIALDERYKKAQIHYHGDAKTRDFLTSMRRSPVEVAPRVRSLLLRPHAFGASITMKPGSGSKDARFLLESLTKLVNLRTLDLQCYHYRSFLATGPYISAAFRVAYTHSLQSLRLLVPLEAYRDMGLSTITLSHLRHLDIRISMAYLTSDPHHLCQNYLAPFINNHRATLESLTLSNLNQSFHYPLDPIFTGLKYFSRLSSLDLSFFYVGPSQTMLTGAHSFLEAHSSQIRTLKINLDFLLRHSHTLVPEWKILLSGPLFGCPLPRLKSLTLGLTKFPAIKDIVQYISLHKHTLTEFNLTHKIVVFSELQTFISVFEGGPLRSLSFRTRILAPPVLSLLSTKLPQLHRLKVSYDTWGGTQELDGTFYFPGYSSIPLCVEHFLSAMARQDFSSWSLRHLDIAVCYDSAGKLPLCYAALAKSMPGVWTFNGMDRKEFLGDKKVHPKNLNH</sequence>
<dbReference type="GeneID" id="6013154"/>
<comment type="caution">
    <text evidence="2">The sequence shown here is derived from an EMBL/GenBank/DDBJ whole genome shotgun (WGS) entry which is preliminary data.</text>
</comment>
<dbReference type="InterPro" id="IPR036047">
    <property type="entry name" value="F-box-like_dom_sf"/>
</dbReference>
<organism evidence="2 3">
    <name type="scientific">Coprinopsis cinerea (strain Okayama-7 / 130 / ATCC MYA-4618 / FGSC 9003)</name>
    <name type="common">Inky cap fungus</name>
    <name type="synonym">Hormographiella aspergillata</name>
    <dbReference type="NCBI Taxonomy" id="240176"/>
    <lineage>
        <taxon>Eukaryota</taxon>
        <taxon>Fungi</taxon>
        <taxon>Dikarya</taxon>
        <taxon>Basidiomycota</taxon>
        <taxon>Agaricomycotina</taxon>
        <taxon>Agaricomycetes</taxon>
        <taxon>Agaricomycetidae</taxon>
        <taxon>Agaricales</taxon>
        <taxon>Agaricineae</taxon>
        <taxon>Psathyrellaceae</taxon>
        <taxon>Coprinopsis</taxon>
    </lineage>
</organism>
<dbReference type="SUPFAM" id="SSF52047">
    <property type="entry name" value="RNI-like"/>
    <property type="match status" value="1"/>
</dbReference>
<keyword evidence="3" id="KW-1185">Reference proteome</keyword>
<dbReference type="HOGENOM" id="CLU_028894_2_0_1"/>
<dbReference type="RefSeq" id="XP_001836608.2">
    <property type="nucleotide sequence ID" value="XM_001836556.2"/>
</dbReference>
<dbReference type="SUPFAM" id="SSF81383">
    <property type="entry name" value="F-box domain"/>
    <property type="match status" value="1"/>
</dbReference>
<dbReference type="EMBL" id="AACS02000004">
    <property type="protein sequence ID" value="EAU85179.2"/>
    <property type="molecule type" value="Genomic_DNA"/>
</dbReference>